<evidence type="ECO:0000256" key="1">
    <source>
        <dbReference type="ARBA" id="ARBA00007274"/>
    </source>
</evidence>
<gene>
    <name evidence="5" type="ORF">FM071_00640</name>
</gene>
<organism evidence="5 6">
    <name type="scientific">Sulfurimonas paralvinellae</name>
    <dbReference type="NCBI Taxonomy" id="317658"/>
    <lineage>
        <taxon>Bacteria</taxon>
        <taxon>Pseudomonadati</taxon>
        <taxon>Campylobacterota</taxon>
        <taxon>Epsilonproteobacteria</taxon>
        <taxon>Campylobacterales</taxon>
        <taxon>Sulfurimonadaceae</taxon>
        <taxon>Sulfurimonas</taxon>
    </lineage>
</organism>
<dbReference type="KEGG" id="spal:FM071_00640"/>
<dbReference type="RefSeq" id="WP_193111104.1">
    <property type="nucleotide sequence ID" value="NZ_CP041406.1"/>
</dbReference>
<evidence type="ECO:0000256" key="3">
    <source>
        <dbReference type="PIRSR" id="PIRSR620019-2"/>
    </source>
</evidence>
<feature type="binding site" evidence="3">
    <location>
        <position position="150"/>
    </location>
    <ligand>
        <name>acetyl-CoA</name>
        <dbReference type="ChEBI" id="CHEBI:57288"/>
    </ligand>
</feature>
<dbReference type="Proteomes" id="UP000593580">
    <property type="component" value="Chromosome"/>
</dbReference>
<keyword evidence="6" id="KW-1185">Reference proteome</keyword>
<dbReference type="PANTHER" id="PTHR43300:SF7">
    <property type="entry name" value="UDP-N-ACETYLBACILLOSAMINE N-ACETYLTRANSFERASE"/>
    <property type="match status" value="1"/>
</dbReference>
<dbReference type="SUPFAM" id="SSF51161">
    <property type="entry name" value="Trimeric LpxA-like enzymes"/>
    <property type="match status" value="1"/>
</dbReference>
<dbReference type="InterPro" id="IPR020019">
    <property type="entry name" value="AcTrfase_PglD-like"/>
</dbReference>
<keyword evidence="5" id="KW-0808">Transferase</keyword>
<dbReference type="AlphaFoldDB" id="A0A7M1B5G0"/>
<dbReference type="InterPro" id="IPR041561">
    <property type="entry name" value="PglD_N"/>
</dbReference>
<dbReference type="Pfam" id="PF17836">
    <property type="entry name" value="PglD_N"/>
    <property type="match status" value="1"/>
</dbReference>
<evidence type="ECO:0000256" key="2">
    <source>
        <dbReference type="PIRSR" id="PIRSR620019-1"/>
    </source>
</evidence>
<evidence type="ECO:0000259" key="4">
    <source>
        <dbReference type="Pfam" id="PF17836"/>
    </source>
</evidence>
<feature type="binding site" evidence="3">
    <location>
        <position position="71"/>
    </location>
    <ligand>
        <name>substrate</name>
    </ligand>
</feature>
<reference evidence="5 6" key="1">
    <citation type="submission" date="2019-07" db="EMBL/GenBank/DDBJ databases">
        <title>Sulfurimonas paralvinellae sp. nov., a novel mesophilic, hydrogen- and sulfur-oxidizing chemolithoautotroph within the Epsilonproteo- bacteria isolated from a deep-sea hydrothermal vent polychaete nest, reclassification of Thiomicrospira denitrificans as Sulfurimonas denitrificans comb. nov. and emended description of the genus Sulfurimonas.</title>
        <authorList>
            <person name="Wang S."/>
            <person name="Jiang L."/>
            <person name="Shao Z."/>
        </authorList>
    </citation>
    <scope>NUCLEOTIDE SEQUENCE [LARGE SCALE GENOMIC DNA]</scope>
    <source>
        <strain evidence="5 6">GO25</strain>
    </source>
</reference>
<dbReference type="PANTHER" id="PTHR43300">
    <property type="entry name" value="ACETYLTRANSFERASE"/>
    <property type="match status" value="1"/>
</dbReference>
<proteinExistence type="inferred from homology"/>
<dbReference type="EMBL" id="CP041406">
    <property type="protein sequence ID" value="QOP44885.1"/>
    <property type="molecule type" value="Genomic_DNA"/>
</dbReference>
<feature type="domain" description="PglD N-terminal" evidence="4">
    <location>
        <begin position="5"/>
        <end position="86"/>
    </location>
</feature>
<protein>
    <submittedName>
        <fullName evidence="5">Acetyltransferase</fullName>
    </submittedName>
</protein>
<accession>A0A7M1B5G0</accession>
<dbReference type="InterPro" id="IPR050179">
    <property type="entry name" value="Trans_hexapeptide_repeat"/>
</dbReference>
<dbReference type="NCBIfam" id="TIGR03570">
    <property type="entry name" value="NeuD_NnaD"/>
    <property type="match status" value="1"/>
</dbReference>
<sequence length="192" mass="20632">MKKEKIILLGGGGHCKSVIDVIEQEGRFEIAGIVEKFEGESAPIFGYPLIGTDDELATLREQYSYAFITIGHIASNAVRKKLFSKLKELDFTIPTIISPLSYVSPHATLQEGTVIMHHAIVNAAAKVGKNCIINTKVLIEHDSSIEDNCHVSTGAIINGGVQVMQDTFIGSGTTTKQSICVSGFIKAGSIVK</sequence>
<dbReference type="GO" id="GO:0016740">
    <property type="term" value="F:transferase activity"/>
    <property type="evidence" value="ECO:0007669"/>
    <property type="project" value="UniProtKB-KW"/>
</dbReference>
<dbReference type="InterPro" id="IPR011004">
    <property type="entry name" value="Trimer_LpxA-like_sf"/>
</dbReference>
<dbReference type="Gene3D" id="2.160.10.10">
    <property type="entry name" value="Hexapeptide repeat proteins"/>
    <property type="match status" value="1"/>
</dbReference>
<evidence type="ECO:0000313" key="5">
    <source>
        <dbReference type="EMBL" id="QOP44885.1"/>
    </source>
</evidence>
<dbReference type="Gene3D" id="3.40.50.20">
    <property type="match status" value="1"/>
</dbReference>
<name>A0A7M1B5G0_9BACT</name>
<feature type="site" description="Increases basicity of active site His" evidence="2">
    <location>
        <position position="142"/>
    </location>
</feature>
<evidence type="ECO:0000313" key="6">
    <source>
        <dbReference type="Proteomes" id="UP000593580"/>
    </source>
</evidence>
<comment type="similarity">
    <text evidence="1">Belongs to the transferase hexapeptide repeat family.</text>
</comment>
<feature type="active site" description="Proton acceptor" evidence="2">
    <location>
        <position position="141"/>
    </location>
</feature>
<dbReference type="CDD" id="cd03360">
    <property type="entry name" value="LbH_AT_putative"/>
    <property type="match status" value="1"/>
</dbReference>